<dbReference type="AlphaFoldDB" id="A0A3M4K310"/>
<evidence type="ECO:0000313" key="1">
    <source>
        <dbReference type="EMBL" id="RMQ23646.1"/>
    </source>
</evidence>
<protein>
    <recommendedName>
        <fullName evidence="3">Nucleotide pyrophosphohydrolase</fullName>
    </recommendedName>
</protein>
<dbReference type="Gene3D" id="1.10.287.1080">
    <property type="entry name" value="MazG-like"/>
    <property type="match status" value="1"/>
</dbReference>
<dbReference type="PIRSF" id="PIRSF029826">
    <property type="entry name" value="UCP029826_pph"/>
    <property type="match status" value="1"/>
</dbReference>
<dbReference type="Pfam" id="PF12643">
    <property type="entry name" value="MazG-like"/>
    <property type="match status" value="1"/>
</dbReference>
<dbReference type="GO" id="GO:0047429">
    <property type="term" value="F:nucleoside triphosphate diphosphatase activity"/>
    <property type="evidence" value="ECO:0007669"/>
    <property type="project" value="InterPro"/>
</dbReference>
<dbReference type="InterPro" id="IPR025984">
    <property type="entry name" value="DCTPP"/>
</dbReference>
<evidence type="ECO:0008006" key="3">
    <source>
        <dbReference type="Google" id="ProtNLM"/>
    </source>
</evidence>
<proteinExistence type="predicted"/>
<dbReference type="GO" id="GO:0009143">
    <property type="term" value="P:nucleoside triphosphate catabolic process"/>
    <property type="evidence" value="ECO:0007669"/>
    <property type="project" value="InterPro"/>
</dbReference>
<dbReference type="EMBL" id="RBRB01000427">
    <property type="protein sequence ID" value="RMQ23646.1"/>
    <property type="molecule type" value="Genomic_DNA"/>
</dbReference>
<name>A0A3M4K310_PSESF</name>
<comment type="caution">
    <text evidence="1">The sequence shown here is derived from an EMBL/GenBank/DDBJ whole genome shotgun (WGS) entry which is preliminary data.</text>
</comment>
<gene>
    <name evidence="1" type="ORF">ALQ07_03850</name>
</gene>
<dbReference type="Proteomes" id="UP000273140">
    <property type="component" value="Unassembled WGS sequence"/>
</dbReference>
<dbReference type="PANTHER" id="PTHR46523">
    <property type="entry name" value="DCTP PYROPHOSPHATASE 1"/>
    <property type="match status" value="1"/>
</dbReference>
<dbReference type="SUPFAM" id="SSF101386">
    <property type="entry name" value="all-alpha NTP pyrophosphatases"/>
    <property type="match status" value="1"/>
</dbReference>
<reference evidence="1 2" key="1">
    <citation type="submission" date="2018-08" db="EMBL/GenBank/DDBJ databases">
        <title>Recombination of ecologically and evolutionarily significant loci maintains genetic cohesion in the Pseudomonas syringae species complex.</title>
        <authorList>
            <person name="Dillon M."/>
            <person name="Thakur S."/>
            <person name="Almeida R.N.D."/>
            <person name="Weir B.S."/>
            <person name="Guttman D.S."/>
        </authorList>
    </citation>
    <scope>NUCLEOTIDE SEQUENCE [LARGE SCALE GENOMIC DNA]</scope>
    <source>
        <strain evidence="1 2">ICMP 19074</strain>
    </source>
</reference>
<sequence>MRLQESTMNLDELTQRLHRIRDQNDWKQFHSPKNLAMAASVEMAELVEIFQWLREDQSRELPADQREHAGQEVGDIVLYLLLLCSELGLDMETVVRNKLADSERRFAK</sequence>
<dbReference type="InterPro" id="IPR052555">
    <property type="entry name" value="dCTP_Pyrophosphatase"/>
</dbReference>
<evidence type="ECO:0000313" key="2">
    <source>
        <dbReference type="Proteomes" id="UP000273140"/>
    </source>
</evidence>
<dbReference type="PANTHER" id="PTHR46523:SF1">
    <property type="entry name" value="DCTP PYROPHOSPHATASE 1"/>
    <property type="match status" value="1"/>
</dbReference>
<accession>A0A3M4K310</accession>
<organism evidence="1 2">
    <name type="scientific">Pseudomonas syringae pv. actinidiae</name>
    <dbReference type="NCBI Taxonomy" id="103796"/>
    <lineage>
        <taxon>Bacteria</taxon>
        <taxon>Pseudomonadati</taxon>
        <taxon>Pseudomonadota</taxon>
        <taxon>Gammaproteobacteria</taxon>
        <taxon>Pseudomonadales</taxon>
        <taxon>Pseudomonadaceae</taxon>
        <taxon>Pseudomonas</taxon>
        <taxon>Pseudomonas syringae</taxon>
    </lineage>
</organism>